<evidence type="ECO:0000256" key="1">
    <source>
        <dbReference type="ARBA" id="ARBA00004613"/>
    </source>
</evidence>
<comment type="caution">
    <text evidence="4">The sequence shown here is derived from an EMBL/GenBank/DDBJ whole genome shotgun (WGS) entry which is preliminary data.</text>
</comment>
<dbReference type="InterPro" id="IPR011330">
    <property type="entry name" value="Glyco_hydro/deAcase_b/a-brl"/>
</dbReference>
<comment type="subcellular location">
    <subcellularLocation>
        <location evidence="1">Secreted</location>
    </subcellularLocation>
</comment>
<organism evidence="4 5">
    <name type="scientific">Anaerotalea alkaliphila</name>
    <dbReference type="NCBI Taxonomy" id="2662126"/>
    <lineage>
        <taxon>Bacteria</taxon>
        <taxon>Bacillati</taxon>
        <taxon>Bacillota</taxon>
        <taxon>Clostridia</taxon>
        <taxon>Eubacteriales</taxon>
        <taxon>Anaerotalea</taxon>
    </lineage>
</organism>
<dbReference type="Gene3D" id="3.20.20.370">
    <property type="entry name" value="Glycoside hydrolase/deacetylase"/>
    <property type="match status" value="2"/>
</dbReference>
<feature type="domain" description="NodB homology" evidence="3">
    <location>
        <begin position="701"/>
        <end position="934"/>
    </location>
</feature>
<dbReference type="EMBL" id="JAAEEH010000038">
    <property type="protein sequence ID" value="NDL68417.1"/>
    <property type="molecule type" value="Genomic_DNA"/>
</dbReference>
<gene>
    <name evidence="4" type="ORF">GXN74_11765</name>
</gene>
<dbReference type="PROSITE" id="PS51677">
    <property type="entry name" value="NODB"/>
    <property type="match status" value="1"/>
</dbReference>
<dbReference type="PANTHER" id="PTHR34216:SF3">
    <property type="entry name" value="POLY-BETA-1,6-N-ACETYL-D-GLUCOSAMINE N-DEACETYLASE"/>
    <property type="match status" value="1"/>
</dbReference>
<dbReference type="RefSeq" id="WP_162371141.1">
    <property type="nucleotide sequence ID" value="NZ_JAAEEH010000038.1"/>
</dbReference>
<sequence length="946" mass="103006">MEYRLDGSAWTKYKARTFNAIDFSGDHILDVRYAAAKRLLAGPITTLTFTTNPVLPPDPVKPDPPNVSADDVNNTVVGIDSTMEFKLSTDSTYTLYNGSNLPDLSGEKTLLVRVAAEGVNPASDDTPLTFTTNPVDPVQPPAPNVSADDVNNTVVGIDSTMEFKLSTDSTYTLYNGSNLPDLSGDKTLLVRVAAEGVNPASPDTTLNFTTNPVQPPAPNVTADDVNNTVVGIDSTMEFRLSTDSTYTLYNGSNLPDLSGEKILLVRVAAEGVNPAGPDTTLNFTTNPVQPPAPNVTADDVNNTVVGIDSTMEFRLSTDSTYTLYNGSNLPDLTGEKILFVRVAAVGVNPASDDTPLSFTTNPAPNARGKVLFTFDDAWLDQYENAFPIMESVGFDGTIYAVRDIVIGTSPLMMRLPQLKEMYDAGWDVSNHTINHKDFERDADGNALVDSNGDYIEFATKTDPETLAELKTMYLENQNWIVKRVGEQGAFHVAYPSGLYTPELIQILKDMGVITARIANNPPGDGFTTTPTTNFYELPVISLESWDDALDYALPAIDQVVADGSTVIFMIHRVGESRDDLFLHSDDLRTIVNYAKGFVDAGTLDVMTFSEWYAASTTPETPAQPAVFADDAANTVSGMAAGMEYNLNGTGYVPYVQSTFDALNDGVRLDGHNYLLVRQAATGSVPAGQPKILVFKPEPGSGKVLFTFDDGWKGQFANALPILEAAGFEGTAYVNKNSVDWDPTDVYMDLAELETLYQKGWDISNHTTNHANLTVADWQGITYTTPGAWDINYLGAQEWLETATDTKSAWTRGARHVNYPDGQYNEELIAYLKGIGVLTGRTSEWGQQQTIGMTAEDFYKLKVVAIDNSDPWYINNAKNAVDDAVMDGTTIIFMIHSVEPAITSSTVYPGITLLSESLEEIVQHTKSYSDNGDLSVMTISEWYDAMK</sequence>
<evidence type="ECO:0000313" key="5">
    <source>
        <dbReference type="Proteomes" id="UP000461585"/>
    </source>
</evidence>
<protein>
    <submittedName>
        <fullName evidence="4">Polysaccharide deacetylase family protein</fullName>
    </submittedName>
</protein>
<dbReference type="Pfam" id="PF01522">
    <property type="entry name" value="Polysacc_deac_1"/>
    <property type="match status" value="2"/>
</dbReference>
<dbReference type="InterPro" id="IPR002509">
    <property type="entry name" value="NODB_dom"/>
</dbReference>
<dbReference type="GO" id="GO:0016810">
    <property type="term" value="F:hydrolase activity, acting on carbon-nitrogen (but not peptide) bonds"/>
    <property type="evidence" value="ECO:0007669"/>
    <property type="project" value="InterPro"/>
</dbReference>
<evidence type="ECO:0000259" key="3">
    <source>
        <dbReference type="PROSITE" id="PS51677"/>
    </source>
</evidence>
<dbReference type="GO" id="GO:0005576">
    <property type="term" value="C:extracellular region"/>
    <property type="evidence" value="ECO:0007669"/>
    <property type="project" value="UniProtKB-SubCell"/>
</dbReference>
<dbReference type="AlphaFoldDB" id="A0A7X5KPN2"/>
<dbReference type="PANTHER" id="PTHR34216">
    <property type="match status" value="1"/>
</dbReference>
<accession>A0A7X5KPN2</accession>
<dbReference type="GO" id="GO:0005975">
    <property type="term" value="P:carbohydrate metabolic process"/>
    <property type="evidence" value="ECO:0007669"/>
    <property type="project" value="InterPro"/>
</dbReference>
<dbReference type="InterPro" id="IPR051398">
    <property type="entry name" value="Polysacch_Deacetylase"/>
</dbReference>
<dbReference type="Proteomes" id="UP000461585">
    <property type="component" value="Unassembled WGS sequence"/>
</dbReference>
<evidence type="ECO:0000313" key="4">
    <source>
        <dbReference type="EMBL" id="NDL68417.1"/>
    </source>
</evidence>
<reference evidence="4 5" key="1">
    <citation type="submission" date="2020-01" db="EMBL/GenBank/DDBJ databases">
        <title>Anaeroalcalibacter tamaniensis gen. nov., sp. nov., moderately halophilic strictly anaerobic fermenter bacterium from mud volcano of Taman peninsula.</title>
        <authorList>
            <person name="Frolova A."/>
            <person name="Merkel A.Y."/>
            <person name="Slobodkin A.I."/>
        </authorList>
    </citation>
    <scope>NUCLEOTIDE SEQUENCE [LARGE SCALE GENOMIC DNA]</scope>
    <source>
        <strain evidence="4 5">F-3ap</strain>
    </source>
</reference>
<dbReference type="SUPFAM" id="SSF88713">
    <property type="entry name" value="Glycoside hydrolase/deacetylase"/>
    <property type="match status" value="2"/>
</dbReference>
<dbReference type="CDD" id="cd10970">
    <property type="entry name" value="CE4_DAC_u1_6s"/>
    <property type="match status" value="1"/>
</dbReference>
<keyword evidence="5" id="KW-1185">Reference proteome</keyword>
<name>A0A7X5KPN2_9FIRM</name>
<keyword evidence="2" id="KW-0732">Signal</keyword>
<evidence type="ECO:0000256" key="2">
    <source>
        <dbReference type="ARBA" id="ARBA00022729"/>
    </source>
</evidence>
<proteinExistence type="predicted"/>